<dbReference type="Proteomes" id="UP001595979">
    <property type="component" value="Unassembled WGS sequence"/>
</dbReference>
<organism evidence="3 4">
    <name type="scientific">Deinococcus petrolearius</name>
    <dbReference type="NCBI Taxonomy" id="1751295"/>
    <lineage>
        <taxon>Bacteria</taxon>
        <taxon>Thermotogati</taxon>
        <taxon>Deinococcota</taxon>
        <taxon>Deinococci</taxon>
        <taxon>Deinococcales</taxon>
        <taxon>Deinococcaceae</taxon>
        <taxon>Deinococcus</taxon>
    </lineage>
</organism>
<feature type="signal peptide" evidence="1">
    <location>
        <begin position="1"/>
        <end position="24"/>
    </location>
</feature>
<evidence type="ECO:0000313" key="4">
    <source>
        <dbReference type="Proteomes" id="UP001595979"/>
    </source>
</evidence>
<dbReference type="PANTHER" id="PTHR46438">
    <property type="entry name" value="ALPHA/BETA-HYDROLASES SUPERFAMILY PROTEIN"/>
    <property type="match status" value="1"/>
</dbReference>
<keyword evidence="1" id="KW-0732">Signal</keyword>
<accession>A0ABW1DFA9</accession>
<feature type="domain" description="AB hydrolase-1" evidence="2">
    <location>
        <begin position="75"/>
        <end position="293"/>
    </location>
</feature>
<comment type="caution">
    <text evidence="3">The sequence shown here is derived from an EMBL/GenBank/DDBJ whole genome shotgun (WGS) entry which is preliminary data.</text>
</comment>
<dbReference type="PANTHER" id="PTHR46438:SF2">
    <property type="entry name" value="ALPHA_BETA-HYDROLASES SUPERFAMILY PROTEIN"/>
    <property type="match status" value="1"/>
</dbReference>
<dbReference type="GO" id="GO:0016787">
    <property type="term" value="F:hydrolase activity"/>
    <property type="evidence" value="ECO:0007669"/>
    <property type="project" value="UniProtKB-KW"/>
</dbReference>
<keyword evidence="4" id="KW-1185">Reference proteome</keyword>
<dbReference type="RefSeq" id="WP_380046471.1">
    <property type="nucleotide sequence ID" value="NZ_JBHSOH010000005.1"/>
</dbReference>
<keyword evidence="3" id="KW-0378">Hydrolase</keyword>
<gene>
    <name evidence="3" type="ORF">ACFPQ6_03560</name>
</gene>
<dbReference type="InterPro" id="IPR029058">
    <property type="entry name" value="AB_hydrolase_fold"/>
</dbReference>
<feature type="chain" id="PRO_5047461469" evidence="1">
    <location>
        <begin position="25"/>
        <end position="312"/>
    </location>
</feature>
<evidence type="ECO:0000259" key="2">
    <source>
        <dbReference type="Pfam" id="PF12697"/>
    </source>
</evidence>
<reference evidence="4" key="1">
    <citation type="journal article" date="2019" name="Int. J. Syst. Evol. Microbiol.">
        <title>The Global Catalogue of Microorganisms (GCM) 10K type strain sequencing project: providing services to taxonomists for standard genome sequencing and annotation.</title>
        <authorList>
            <consortium name="The Broad Institute Genomics Platform"/>
            <consortium name="The Broad Institute Genome Sequencing Center for Infectious Disease"/>
            <person name="Wu L."/>
            <person name="Ma J."/>
        </authorList>
    </citation>
    <scope>NUCLEOTIDE SEQUENCE [LARGE SCALE GENOMIC DNA]</scope>
    <source>
        <strain evidence="4">CGMCC 1.15053</strain>
    </source>
</reference>
<dbReference type="Gene3D" id="3.40.50.1820">
    <property type="entry name" value="alpha/beta hydrolase"/>
    <property type="match status" value="1"/>
</dbReference>
<dbReference type="SUPFAM" id="SSF53474">
    <property type="entry name" value="alpha/beta-Hydrolases"/>
    <property type="match status" value="1"/>
</dbReference>
<proteinExistence type="predicted"/>
<sequence>MNRRARLLLGAALLGAVALGAARAQPTPPLPAPVAGEERALTLEGFGKVAYFADPRGSGRPLILTVSVNAAASGYEMRPLWDAYAGQRPVYLLEWPGFGHSARPDVPYTPELMTRALTALVAQLGQEADVVALSLGSEFAARAALQEPRIRSLALISPSGLGEPRGGSPQGAGRPQSGWLRALGGPLYALIRTRPSIGYFLGRSFRGPLPRDLVDYSVATSRQPGARFAPLAFIGGGLFTPDACGELYSRLRQPVLVLYDRDGFVSFGRLPEFAARPGVFAVRIEGTDGLPHFEKLPEVRAALDTFWQGLER</sequence>
<dbReference type="Pfam" id="PF12697">
    <property type="entry name" value="Abhydrolase_6"/>
    <property type="match status" value="1"/>
</dbReference>
<evidence type="ECO:0000256" key="1">
    <source>
        <dbReference type="SAM" id="SignalP"/>
    </source>
</evidence>
<dbReference type="InterPro" id="IPR000073">
    <property type="entry name" value="AB_hydrolase_1"/>
</dbReference>
<evidence type="ECO:0000313" key="3">
    <source>
        <dbReference type="EMBL" id="MFC5847377.1"/>
    </source>
</evidence>
<protein>
    <submittedName>
        <fullName evidence="3">Alpha/beta fold hydrolase</fullName>
    </submittedName>
</protein>
<name>A0ABW1DFA9_9DEIO</name>
<dbReference type="EMBL" id="JBHSOH010000005">
    <property type="protein sequence ID" value="MFC5847377.1"/>
    <property type="molecule type" value="Genomic_DNA"/>
</dbReference>